<dbReference type="EMBL" id="LR899009">
    <property type="protein sequence ID" value="CAD7079249.1"/>
    <property type="molecule type" value="Genomic_DNA"/>
</dbReference>
<dbReference type="InterPro" id="IPR009688">
    <property type="entry name" value="FAM210A/B-like_dom"/>
</dbReference>
<keyword evidence="2" id="KW-0812">Transmembrane</keyword>
<dbReference type="GO" id="GO:0005739">
    <property type="term" value="C:mitochondrion"/>
    <property type="evidence" value="ECO:0007669"/>
    <property type="project" value="TreeGrafter"/>
</dbReference>
<dbReference type="PANTHER" id="PTHR21377:SF0">
    <property type="entry name" value="PROTEIN FAM210B, MITOCHONDRIAL"/>
    <property type="match status" value="1"/>
</dbReference>
<sequence>MLPSLINLYGNNRKLLFSAVKCCATSKIKIKPAVRLLRRPRRLTTRLVRATPIPVRLRTIFNLQLIVEVKNILHKMAMKNLANCAKMLERAQQTRQFGATSGKTLNEAGVKLSTNKLHITAQKSYPVAAALPLPANIDPAETTRFSPQRNRDISAHAILTHQSHATIEKPLDITVDNSPTVTDPHVESYDCRGAVNLNSSMQSNVPSPFGGMHKFTHLNMPGGQWSQDSKFMSHNLQSSHYTNLRREARAGWSDYDENATFIKPGMQAVQSLGVLMPNSIILSRNQFHRLHELTRKFSTSGFACKKIDSHESSASGQNKVSSDPANPGTQPGQVESKQDTIKMTGKEKIKRAIKEYGATVIVFHVGISLLSLGACYVLVSRGVDVASFLKTIPWLGEGSTVNVADASTFVVAYAIHKVFAPVRISVTLASAPLIVRYLRSKGILKVKTV</sequence>
<organism evidence="4 5">
    <name type="scientific">Hermetia illucens</name>
    <name type="common">Black soldier fly</name>
    <dbReference type="NCBI Taxonomy" id="343691"/>
    <lineage>
        <taxon>Eukaryota</taxon>
        <taxon>Metazoa</taxon>
        <taxon>Ecdysozoa</taxon>
        <taxon>Arthropoda</taxon>
        <taxon>Hexapoda</taxon>
        <taxon>Insecta</taxon>
        <taxon>Pterygota</taxon>
        <taxon>Neoptera</taxon>
        <taxon>Endopterygota</taxon>
        <taxon>Diptera</taxon>
        <taxon>Brachycera</taxon>
        <taxon>Stratiomyomorpha</taxon>
        <taxon>Stratiomyidae</taxon>
        <taxon>Hermetiinae</taxon>
        <taxon>Hermetia</taxon>
    </lineage>
</organism>
<feature type="transmembrane region" description="Helical" evidence="2">
    <location>
        <begin position="356"/>
        <end position="379"/>
    </location>
</feature>
<evidence type="ECO:0000313" key="5">
    <source>
        <dbReference type="Proteomes" id="UP000594454"/>
    </source>
</evidence>
<evidence type="ECO:0000313" key="4">
    <source>
        <dbReference type="EMBL" id="CAD7079249.1"/>
    </source>
</evidence>
<feature type="domain" description="DUF1279" evidence="3">
    <location>
        <begin position="347"/>
        <end position="432"/>
    </location>
</feature>
<evidence type="ECO:0000256" key="1">
    <source>
        <dbReference type="SAM" id="MobiDB-lite"/>
    </source>
</evidence>
<dbReference type="Pfam" id="PF06916">
    <property type="entry name" value="FAM210A-B_dom"/>
    <property type="match status" value="1"/>
</dbReference>
<feature type="compositionally biased region" description="Polar residues" evidence="1">
    <location>
        <begin position="312"/>
        <end position="335"/>
    </location>
</feature>
<evidence type="ECO:0000259" key="3">
    <source>
        <dbReference type="Pfam" id="PF06916"/>
    </source>
</evidence>
<reference evidence="4 5" key="1">
    <citation type="submission" date="2020-11" db="EMBL/GenBank/DDBJ databases">
        <authorList>
            <person name="Wallbank WR R."/>
            <person name="Pardo Diaz C."/>
            <person name="Kozak K."/>
            <person name="Martin S."/>
            <person name="Jiggins C."/>
            <person name="Moest M."/>
            <person name="Warren A I."/>
            <person name="Generalovic N T."/>
            <person name="Byers J.R.P. K."/>
            <person name="Montejo-Kovacevich G."/>
            <person name="Yen C E."/>
        </authorList>
    </citation>
    <scope>NUCLEOTIDE SEQUENCE [LARGE SCALE GENOMIC DNA]</scope>
</reference>
<feature type="region of interest" description="Disordered" evidence="1">
    <location>
        <begin position="310"/>
        <end position="341"/>
    </location>
</feature>
<dbReference type="AlphaFoldDB" id="A0A7R8UET7"/>
<evidence type="ECO:0000256" key="2">
    <source>
        <dbReference type="SAM" id="Phobius"/>
    </source>
</evidence>
<name>A0A7R8UET7_HERIL</name>
<protein>
    <recommendedName>
        <fullName evidence="3">DUF1279 domain-containing protein</fullName>
    </recommendedName>
</protein>
<proteinExistence type="predicted"/>
<dbReference type="InterPro" id="IPR045866">
    <property type="entry name" value="FAM210A/B-like"/>
</dbReference>
<keyword evidence="2" id="KW-1133">Transmembrane helix</keyword>
<accession>A0A7R8UET7</accession>
<dbReference type="OrthoDB" id="426386at2759"/>
<dbReference type="Proteomes" id="UP000594454">
    <property type="component" value="Chromosome 1"/>
</dbReference>
<dbReference type="FunCoup" id="A0A7R8UET7">
    <property type="interactions" value="101"/>
</dbReference>
<dbReference type="InParanoid" id="A0A7R8UET7"/>
<keyword evidence="2" id="KW-0472">Membrane</keyword>
<gene>
    <name evidence="4" type="ORF">HERILL_LOCUS2471</name>
</gene>
<dbReference type="PANTHER" id="PTHR21377">
    <property type="entry name" value="PROTEIN FAM210B, MITOCHONDRIAL"/>
    <property type="match status" value="1"/>
</dbReference>
<keyword evidence="5" id="KW-1185">Reference proteome</keyword>